<evidence type="ECO:0000313" key="2">
    <source>
        <dbReference type="EMBL" id="MDN3572796.1"/>
    </source>
</evidence>
<comment type="caution">
    <text evidence="2">The sequence shown here is derived from an EMBL/GenBank/DDBJ whole genome shotgun (WGS) entry which is preliminary data.</text>
</comment>
<sequence>MTQQNNPGADEAALGAGDVSAAQVDNPDNASARPKGKQPRRLSRDDPKRTARIIREIRPDLSFDGKKFWSHNIDLVTKSEIYKRIWRFLKNSTDEDGMPFRPKPADFQAVYDALREELSNGAWQARWPYVR</sequence>
<reference evidence="3" key="1">
    <citation type="journal article" date="2019" name="Int. J. Syst. Evol. Microbiol.">
        <title>The Global Catalogue of Microorganisms (GCM) 10K type strain sequencing project: providing services to taxonomists for standard genome sequencing and annotation.</title>
        <authorList>
            <consortium name="The Broad Institute Genomics Platform"/>
            <consortium name="The Broad Institute Genome Sequencing Center for Infectious Disease"/>
            <person name="Wu L."/>
            <person name="Ma J."/>
        </authorList>
    </citation>
    <scope>NUCLEOTIDE SEQUENCE [LARGE SCALE GENOMIC DNA]</scope>
    <source>
        <strain evidence="3">CECT 7806</strain>
    </source>
</reference>
<gene>
    <name evidence="2" type="ORF">QWZ18_19450</name>
</gene>
<dbReference type="Proteomes" id="UP001244297">
    <property type="component" value="Unassembled WGS sequence"/>
</dbReference>
<feature type="compositionally biased region" description="Basic and acidic residues" evidence="1">
    <location>
        <begin position="42"/>
        <end position="51"/>
    </location>
</feature>
<dbReference type="EMBL" id="JAUFPT010000062">
    <property type="protein sequence ID" value="MDN3572796.1"/>
    <property type="molecule type" value="Genomic_DNA"/>
</dbReference>
<accession>A0ABT8ASG7</accession>
<dbReference type="RefSeq" id="WP_238285877.1">
    <property type="nucleotide sequence ID" value="NZ_BPQS01000004.1"/>
</dbReference>
<name>A0ABT8ASG7_9HYPH</name>
<keyword evidence="3" id="KW-1185">Reference proteome</keyword>
<protein>
    <submittedName>
        <fullName evidence="2">Uncharacterized protein</fullName>
    </submittedName>
</protein>
<evidence type="ECO:0000313" key="3">
    <source>
        <dbReference type="Proteomes" id="UP001244297"/>
    </source>
</evidence>
<proteinExistence type="predicted"/>
<feature type="region of interest" description="Disordered" evidence="1">
    <location>
        <begin position="1"/>
        <end position="51"/>
    </location>
</feature>
<organism evidence="2 3">
    <name type="scientific">Methylobacterium longum</name>
    <dbReference type="NCBI Taxonomy" id="767694"/>
    <lineage>
        <taxon>Bacteria</taxon>
        <taxon>Pseudomonadati</taxon>
        <taxon>Pseudomonadota</taxon>
        <taxon>Alphaproteobacteria</taxon>
        <taxon>Hyphomicrobiales</taxon>
        <taxon>Methylobacteriaceae</taxon>
        <taxon>Methylobacterium</taxon>
    </lineage>
</organism>
<evidence type="ECO:0000256" key="1">
    <source>
        <dbReference type="SAM" id="MobiDB-lite"/>
    </source>
</evidence>